<dbReference type="GO" id="GO:0004658">
    <property type="term" value="F:propionyl-CoA carboxylase activity"/>
    <property type="evidence" value="ECO:0007669"/>
    <property type="project" value="InterPro"/>
</dbReference>
<dbReference type="RefSeq" id="WP_120148221.1">
    <property type="nucleotide sequence ID" value="NZ_QZVT01000003.1"/>
</dbReference>
<gene>
    <name evidence="2" type="ORF">D6T63_06630</name>
</gene>
<evidence type="ECO:0000256" key="1">
    <source>
        <dbReference type="SAM" id="MobiDB-lite"/>
    </source>
</evidence>
<comment type="caution">
    <text evidence="2">The sequence shown here is derived from an EMBL/GenBank/DDBJ whole genome shotgun (WGS) entry which is preliminary data.</text>
</comment>
<feature type="compositionally biased region" description="Basic and acidic residues" evidence="1">
    <location>
        <begin position="1"/>
        <end position="13"/>
    </location>
</feature>
<protein>
    <submittedName>
        <fullName evidence="2">Acyl-CoA carboxylase subunit epsilon</fullName>
    </submittedName>
</protein>
<proteinExistence type="predicted"/>
<accession>A0A3A5M927</accession>
<keyword evidence="3" id="KW-1185">Reference proteome</keyword>
<evidence type="ECO:0000313" key="2">
    <source>
        <dbReference type="EMBL" id="RJT80875.1"/>
    </source>
</evidence>
<dbReference type="AlphaFoldDB" id="A0A3A5M927"/>
<dbReference type="OrthoDB" id="4954177at2"/>
<dbReference type="EMBL" id="QZVT01000003">
    <property type="protein sequence ID" value="RJT80875.1"/>
    <property type="molecule type" value="Genomic_DNA"/>
</dbReference>
<dbReference type="InterPro" id="IPR032716">
    <property type="entry name" value="ACC_epsilon"/>
</dbReference>
<dbReference type="Proteomes" id="UP000272560">
    <property type="component" value="Unassembled WGS sequence"/>
</dbReference>
<name>A0A3A5M927_9MICC</name>
<dbReference type="Pfam" id="PF13822">
    <property type="entry name" value="ACC_epsilon"/>
    <property type="match status" value="1"/>
</dbReference>
<organism evidence="2 3">
    <name type="scientific">Arthrobacter cheniae</name>
    <dbReference type="NCBI Taxonomy" id="1258888"/>
    <lineage>
        <taxon>Bacteria</taxon>
        <taxon>Bacillati</taxon>
        <taxon>Actinomycetota</taxon>
        <taxon>Actinomycetes</taxon>
        <taxon>Micrococcales</taxon>
        <taxon>Micrococcaceae</taxon>
        <taxon>Arthrobacter</taxon>
    </lineage>
</organism>
<dbReference type="GO" id="GO:0003989">
    <property type="term" value="F:acetyl-CoA carboxylase activity"/>
    <property type="evidence" value="ECO:0007669"/>
    <property type="project" value="InterPro"/>
</dbReference>
<feature type="region of interest" description="Disordered" evidence="1">
    <location>
        <begin position="1"/>
        <end position="28"/>
    </location>
</feature>
<reference evidence="2 3" key="1">
    <citation type="submission" date="2018-09" db="EMBL/GenBank/DDBJ databases">
        <title>Novel species of Arthrobacter.</title>
        <authorList>
            <person name="Liu Q."/>
            <person name="Xin Y.-H."/>
        </authorList>
    </citation>
    <scope>NUCLEOTIDE SEQUENCE [LARGE SCALE GENOMIC DNA]</scope>
    <source>
        <strain evidence="2 3">Hz2</strain>
    </source>
</reference>
<sequence length="89" mass="9481">MTGRKARPEDDPRSSAPARPDPVEDAPLLTVVSGNPSDEELVALTAVVVALQGAEEATDAPDQGRSWVRRALLRLGPTPGPGSWRRSVR</sequence>
<evidence type="ECO:0000313" key="3">
    <source>
        <dbReference type="Proteomes" id="UP000272560"/>
    </source>
</evidence>